<evidence type="ECO:0000313" key="1">
    <source>
        <dbReference type="EMBL" id="JAD78691.1"/>
    </source>
</evidence>
<sequence length="69" mass="8094">MTILPKKVSTHLDHCLMQSRFVKIFSRLCCSIWLQIFIVGDKLYHPIPNIIAYKISSFVYKLKNNIDIP</sequence>
<organism evidence="1">
    <name type="scientific">Arundo donax</name>
    <name type="common">Giant reed</name>
    <name type="synonym">Donax arundinaceus</name>
    <dbReference type="NCBI Taxonomy" id="35708"/>
    <lineage>
        <taxon>Eukaryota</taxon>
        <taxon>Viridiplantae</taxon>
        <taxon>Streptophyta</taxon>
        <taxon>Embryophyta</taxon>
        <taxon>Tracheophyta</taxon>
        <taxon>Spermatophyta</taxon>
        <taxon>Magnoliopsida</taxon>
        <taxon>Liliopsida</taxon>
        <taxon>Poales</taxon>
        <taxon>Poaceae</taxon>
        <taxon>PACMAD clade</taxon>
        <taxon>Arundinoideae</taxon>
        <taxon>Arundineae</taxon>
        <taxon>Arundo</taxon>
    </lineage>
</organism>
<reference evidence="1" key="1">
    <citation type="submission" date="2014-09" db="EMBL/GenBank/DDBJ databases">
        <authorList>
            <person name="Magalhaes I.L.F."/>
            <person name="Oliveira U."/>
            <person name="Santos F.R."/>
            <person name="Vidigal T.H.D.A."/>
            <person name="Brescovit A.D."/>
            <person name="Santos A.J."/>
        </authorList>
    </citation>
    <scope>NUCLEOTIDE SEQUENCE</scope>
    <source>
        <tissue evidence="1">Shoot tissue taken approximately 20 cm above the soil surface</tissue>
    </source>
</reference>
<dbReference type="AlphaFoldDB" id="A0A0A9CSY5"/>
<name>A0A0A9CSY5_ARUDO</name>
<dbReference type="EMBL" id="GBRH01219204">
    <property type="protein sequence ID" value="JAD78691.1"/>
    <property type="molecule type" value="Transcribed_RNA"/>
</dbReference>
<proteinExistence type="predicted"/>
<accession>A0A0A9CSY5</accession>
<protein>
    <submittedName>
        <fullName evidence="1">AP-2 complex subunit alpha, putative</fullName>
    </submittedName>
</protein>
<reference evidence="1" key="2">
    <citation type="journal article" date="2015" name="Data Brief">
        <title>Shoot transcriptome of the giant reed, Arundo donax.</title>
        <authorList>
            <person name="Barrero R.A."/>
            <person name="Guerrero F.D."/>
            <person name="Moolhuijzen P."/>
            <person name="Goolsby J.A."/>
            <person name="Tidwell J."/>
            <person name="Bellgard S.E."/>
            <person name="Bellgard M.I."/>
        </authorList>
    </citation>
    <scope>NUCLEOTIDE SEQUENCE</scope>
    <source>
        <tissue evidence="1">Shoot tissue taken approximately 20 cm above the soil surface</tissue>
    </source>
</reference>